<evidence type="ECO:0000313" key="1">
    <source>
        <dbReference type="EMBL" id="MBL0420895.1"/>
    </source>
</evidence>
<gene>
    <name evidence="1" type="ORF">JI739_11110</name>
</gene>
<dbReference type="Proteomes" id="UP000613011">
    <property type="component" value="Unassembled WGS sequence"/>
</dbReference>
<dbReference type="AlphaFoldDB" id="A0A936ZP24"/>
<comment type="caution">
    <text evidence="1">The sequence shown here is derived from an EMBL/GenBank/DDBJ whole genome shotgun (WGS) entry which is preliminary data.</text>
</comment>
<sequence length="246" mass="27564">MPPVTVSASQSPPAVEKSYRRMWRAMELFERRKGELAPEATLRFQLLPRKPGVSVDDVDLQLLGRTVAVPIAVAPDRSFTLPRHPRALAENAVVTPDRVARSMTWRARVRTPGWPAGSLRLGDLRLECEVGMEAGLVSEQPSLLGRLASVVTDGPGYCDTPDNRYIFFANRPVFGVTLHDGDRRHVLPVRRLWAGAMGDATLPQVLPFCDCEVLLDRAYFLPLGDRSWPDDTRVTFEYMEERDAKP</sequence>
<evidence type="ECO:0000313" key="2">
    <source>
        <dbReference type="Proteomes" id="UP000613011"/>
    </source>
</evidence>
<name>A0A936ZP24_9BURK</name>
<reference evidence="1" key="1">
    <citation type="submission" date="2021-01" db="EMBL/GenBank/DDBJ databases">
        <title>Ramlibacter sp. strain AW1 16S ribosomal RNA gene Genome sequencing and assembly.</title>
        <authorList>
            <person name="Kang M."/>
        </authorList>
    </citation>
    <scope>NUCLEOTIDE SEQUENCE</scope>
    <source>
        <strain evidence="1">AW1</strain>
    </source>
</reference>
<dbReference type="EMBL" id="JAEQNA010000003">
    <property type="protein sequence ID" value="MBL0420895.1"/>
    <property type="molecule type" value="Genomic_DNA"/>
</dbReference>
<protein>
    <submittedName>
        <fullName evidence="1">Uncharacterized protein</fullName>
    </submittedName>
</protein>
<organism evidence="1 2">
    <name type="scientific">Ramlibacter aurantiacus</name>
    <dbReference type="NCBI Taxonomy" id="2801330"/>
    <lineage>
        <taxon>Bacteria</taxon>
        <taxon>Pseudomonadati</taxon>
        <taxon>Pseudomonadota</taxon>
        <taxon>Betaproteobacteria</taxon>
        <taxon>Burkholderiales</taxon>
        <taxon>Comamonadaceae</taxon>
        <taxon>Ramlibacter</taxon>
    </lineage>
</organism>
<keyword evidence="2" id="KW-1185">Reference proteome</keyword>
<accession>A0A936ZP24</accession>
<proteinExistence type="predicted"/>